<evidence type="ECO:0000313" key="8">
    <source>
        <dbReference type="EMBL" id="RCN55896.1"/>
    </source>
</evidence>
<gene>
    <name evidence="8" type="ORF">C4900_08285</name>
</gene>
<dbReference type="GO" id="GO:0019646">
    <property type="term" value="P:aerobic electron transport chain"/>
    <property type="evidence" value="ECO:0007669"/>
    <property type="project" value="InterPro"/>
</dbReference>
<comment type="similarity">
    <text evidence="2 7">Belongs to the cytochrome c oxidase subunit 3 family.</text>
</comment>
<dbReference type="AlphaFoldDB" id="A0A1C2G0P6"/>
<comment type="subcellular location">
    <subcellularLocation>
        <location evidence="1 7">Cell membrane</location>
        <topology evidence="1 7">Multi-pass membrane protein</topology>
    </subcellularLocation>
</comment>
<reference evidence="8 9" key="1">
    <citation type="submission" date="2018-02" db="EMBL/GenBank/DDBJ databases">
        <title>Insights into the biology of acidophilic members of the Acidiferrobacteraceae family derived from comparative genomic analyses.</title>
        <authorList>
            <person name="Issotta F."/>
            <person name="Thyssen C."/>
            <person name="Mena C."/>
            <person name="Moya A."/>
            <person name="Bellenberg S."/>
            <person name="Sproer C."/>
            <person name="Covarrubias P.C."/>
            <person name="Sand W."/>
            <person name="Quatrini R."/>
            <person name="Vera M."/>
        </authorList>
    </citation>
    <scope>NUCLEOTIDE SEQUENCE [LARGE SCALE GENOMIC DNA]</scope>
    <source>
        <strain evidence="9">m-1</strain>
    </source>
</reference>
<dbReference type="EMBL" id="PSYR01000002">
    <property type="protein sequence ID" value="RCN55896.1"/>
    <property type="molecule type" value="Genomic_DNA"/>
</dbReference>
<keyword evidence="6" id="KW-0472">Membrane</keyword>
<evidence type="ECO:0000256" key="4">
    <source>
        <dbReference type="ARBA" id="ARBA00022692"/>
    </source>
</evidence>
<dbReference type="SUPFAM" id="SSF81452">
    <property type="entry name" value="Cytochrome c oxidase subunit III-like"/>
    <property type="match status" value="1"/>
</dbReference>
<dbReference type="OrthoDB" id="9810850at2"/>
<accession>A0A1C2G0P6</accession>
<dbReference type="GO" id="GO:0004129">
    <property type="term" value="F:cytochrome-c oxidase activity"/>
    <property type="evidence" value="ECO:0007669"/>
    <property type="project" value="InterPro"/>
</dbReference>
<organism evidence="8 9">
    <name type="scientific">Acidiferrobacter thiooxydans</name>
    <dbReference type="NCBI Taxonomy" id="163359"/>
    <lineage>
        <taxon>Bacteria</taxon>
        <taxon>Pseudomonadati</taxon>
        <taxon>Pseudomonadota</taxon>
        <taxon>Gammaproteobacteria</taxon>
        <taxon>Acidiferrobacterales</taxon>
        <taxon>Acidiferrobacteraceae</taxon>
        <taxon>Acidiferrobacter</taxon>
    </lineage>
</organism>
<dbReference type="PANTHER" id="PTHR11403:SF2">
    <property type="entry name" value="CYTOCHROME BO(3) UBIQUINOL OXIDASE SUBUNIT 3"/>
    <property type="match status" value="1"/>
</dbReference>
<dbReference type="PROSITE" id="PS50253">
    <property type="entry name" value="COX3"/>
    <property type="match status" value="1"/>
</dbReference>
<proteinExistence type="inferred from homology"/>
<dbReference type="InterPro" id="IPR000298">
    <property type="entry name" value="Cyt_c_oxidase-like_su3"/>
</dbReference>
<keyword evidence="4 7" id="KW-0812">Transmembrane</keyword>
<dbReference type="Proteomes" id="UP000253250">
    <property type="component" value="Unassembled WGS sequence"/>
</dbReference>
<evidence type="ECO:0000256" key="7">
    <source>
        <dbReference type="RuleBase" id="RU003376"/>
    </source>
</evidence>
<evidence type="ECO:0000256" key="2">
    <source>
        <dbReference type="ARBA" id="ARBA00010581"/>
    </source>
</evidence>
<keyword evidence="3" id="KW-1003">Cell membrane</keyword>
<dbReference type="Gene3D" id="1.20.120.80">
    <property type="entry name" value="Cytochrome c oxidase, subunit III, four-helix bundle"/>
    <property type="match status" value="1"/>
</dbReference>
<evidence type="ECO:0000256" key="3">
    <source>
        <dbReference type="ARBA" id="ARBA00022475"/>
    </source>
</evidence>
<dbReference type="Pfam" id="PF00510">
    <property type="entry name" value="COX3"/>
    <property type="match status" value="1"/>
</dbReference>
<dbReference type="InterPro" id="IPR035973">
    <property type="entry name" value="Cyt_c_oxidase_su3-like_sf"/>
</dbReference>
<comment type="caution">
    <text evidence="8">The sequence shown here is derived from an EMBL/GenBank/DDBJ whole genome shotgun (WGS) entry which is preliminary data.</text>
</comment>
<keyword evidence="5" id="KW-1133">Transmembrane helix</keyword>
<evidence type="ECO:0000256" key="5">
    <source>
        <dbReference type="ARBA" id="ARBA00022989"/>
    </source>
</evidence>
<evidence type="ECO:0000256" key="1">
    <source>
        <dbReference type="ARBA" id="ARBA00004651"/>
    </source>
</evidence>
<dbReference type="PANTHER" id="PTHR11403">
    <property type="entry name" value="CYTOCHROME C OXIDASE SUBUNIT III"/>
    <property type="match status" value="1"/>
</dbReference>
<protein>
    <submittedName>
        <fullName evidence="8">Cytochrome O ubiquinol oxidase</fullName>
    </submittedName>
</protein>
<evidence type="ECO:0000313" key="9">
    <source>
        <dbReference type="Proteomes" id="UP000253250"/>
    </source>
</evidence>
<dbReference type="GO" id="GO:0005886">
    <property type="term" value="C:plasma membrane"/>
    <property type="evidence" value="ECO:0007669"/>
    <property type="project" value="UniProtKB-SubCell"/>
</dbReference>
<dbReference type="RefSeq" id="WP_065970871.1">
    <property type="nucleotide sequence ID" value="NZ_CP080624.1"/>
</dbReference>
<evidence type="ECO:0000256" key="6">
    <source>
        <dbReference type="ARBA" id="ARBA00023136"/>
    </source>
</evidence>
<name>A0A1C2G0P6_9GAMM</name>
<keyword evidence="9" id="KW-1185">Reference proteome</keyword>
<dbReference type="STRING" id="163359.A9R16_13140"/>
<dbReference type="InterPro" id="IPR024791">
    <property type="entry name" value="Cyt_c/ubiquinol_Oxase_su3"/>
</dbReference>
<sequence length="209" mass="22774">MATASGGMDSAADGLWEAHYHHDVMATRTLGFWLYMLSDAMIFAGLFAAYGVLSHSYNAAGGPTLHTVVDPLSAYGETLAVFTSVLAYGGAMVALKHNNRTGVLFGLGAAFILGAVFLGLEIQDFAQLFHAGIYPQDSGYLSAFFALVMTHGLHMAFGLLWMAVLFVQVATQGFTDKTVYRLLNLKLFWHFQAVIWVLVFTFVDMRGVL</sequence>
<dbReference type="InterPro" id="IPR013833">
    <property type="entry name" value="Cyt_c_oxidase_su3_a-hlx"/>
</dbReference>